<evidence type="ECO:0000313" key="1">
    <source>
        <dbReference type="EMBL" id="QHN38189.1"/>
    </source>
</evidence>
<proteinExistence type="predicted"/>
<sequence length="248" mass="25748">MGIDPLAPLVALPGVAEAAEKARDALSAVHRHRANLRGWDKTATEASWRAGRSSAAIDGGSVELRRDGDFDDPILAGAMRVAQALDGDSLDQLTGVFRRAPAQALARLHMLAAADMVDDPDELGRPRAGADVAARLDLLGQLISGATTVPGPVLAAVVHGELLTLDAFPTANGIIARAASRLVCTSTGLDPHNLGVPEVTWLKRIKDYRAFAQGFAAGTPEGLGNWILLTCEALEAGAAEAKSIADAV</sequence>
<dbReference type="InterPro" id="IPR003812">
    <property type="entry name" value="Fido"/>
</dbReference>
<accession>A0A857KTB4</accession>
<dbReference type="EMBL" id="CP045810">
    <property type="protein sequence ID" value="QHN38189.1"/>
    <property type="molecule type" value="Genomic_DNA"/>
</dbReference>
<name>A0A857KTB4_9ACTN</name>
<dbReference type="RefSeq" id="WP_005185108.1">
    <property type="nucleotide sequence ID" value="NZ_CP045804.1"/>
</dbReference>
<protein>
    <submittedName>
        <fullName evidence="1">Oxidoreductase</fullName>
    </submittedName>
</protein>
<reference evidence="1" key="1">
    <citation type="journal article" date="2021" name="Nat. Microbiol.">
        <title>Cocultivation of an ultrasmall environmental parasitic bacterium with lytic ability against bacteria associated with wastewater foams.</title>
        <authorList>
            <person name="Batinovic S."/>
            <person name="Rose J.J.A."/>
            <person name="Ratcliffe J."/>
            <person name="Seviour R.J."/>
            <person name="Petrovski S."/>
        </authorList>
    </citation>
    <scope>NUCLEOTIDE SEQUENCE</scope>
    <source>
        <strain evidence="1">CON44</strain>
    </source>
</reference>
<gene>
    <name evidence="1" type="ORF">GII30_02435</name>
</gene>
<organism evidence="1">
    <name type="scientific">Gordonia amarae</name>
    <dbReference type="NCBI Taxonomy" id="36821"/>
    <lineage>
        <taxon>Bacteria</taxon>
        <taxon>Bacillati</taxon>
        <taxon>Actinomycetota</taxon>
        <taxon>Actinomycetes</taxon>
        <taxon>Mycobacteriales</taxon>
        <taxon>Gordoniaceae</taxon>
        <taxon>Gordonia</taxon>
    </lineage>
</organism>
<dbReference type="AlphaFoldDB" id="A0A857KTB4"/>
<dbReference type="PROSITE" id="PS51459">
    <property type="entry name" value="FIDO"/>
    <property type="match status" value="1"/>
</dbReference>